<evidence type="ECO:0000313" key="1">
    <source>
        <dbReference type="EMBL" id="KAH7373387.1"/>
    </source>
</evidence>
<comment type="caution">
    <text evidence="1">The sequence shown here is derived from an EMBL/GenBank/DDBJ whole genome shotgun (WGS) entry which is preliminary data.</text>
</comment>
<organism evidence="1 2">
    <name type="scientific">Ceratopteris richardii</name>
    <name type="common">Triangle waterfern</name>
    <dbReference type="NCBI Taxonomy" id="49495"/>
    <lineage>
        <taxon>Eukaryota</taxon>
        <taxon>Viridiplantae</taxon>
        <taxon>Streptophyta</taxon>
        <taxon>Embryophyta</taxon>
        <taxon>Tracheophyta</taxon>
        <taxon>Polypodiopsida</taxon>
        <taxon>Polypodiidae</taxon>
        <taxon>Polypodiales</taxon>
        <taxon>Pteridineae</taxon>
        <taxon>Pteridaceae</taxon>
        <taxon>Parkerioideae</taxon>
        <taxon>Ceratopteris</taxon>
    </lineage>
</organism>
<evidence type="ECO:0008006" key="3">
    <source>
        <dbReference type="Google" id="ProtNLM"/>
    </source>
</evidence>
<dbReference type="PANTHER" id="PTHR47098">
    <property type="entry name" value="PROTEIN MAK32"/>
    <property type="match status" value="1"/>
</dbReference>
<dbReference type="AlphaFoldDB" id="A0A8T2SXW3"/>
<dbReference type="OMA" id="MCGLESI"/>
<sequence>MKFGTCSDHLLTYCHLTTKAFGWLRVMCGLESIPGEGGSWTGLHLLLPKKAKVYHVGVHPSARDVPFINSLRATGAEVVSIETYTHSEDILTRSEIGALISSAHVFSPNEKEAMSLVGPGTAVEVIKRIVELGGEVVCLRRGPDGCIVHRADSGETWEIPAFHTIKVLANKHTNSTEHDKSDDPFFDRPIVDPTGCGNTFCGGFAVGWWQTRNLLTAGLWGTIAASLMIEHEGVPPPPIQKWRSELQARLRFLQPFARRVDLD</sequence>
<dbReference type="OrthoDB" id="497927at2759"/>
<name>A0A8T2SXW3_CERRI</name>
<proteinExistence type="predicted"/>
<gene>
    <name evidence="1" type="ORF">KP509_17G053600</name>
</gene>
<dbReference type="Proteomes" id="UP000825935">
    <property type="component" value="Chromosome 17"/>
</dbReference>
<accession>A0A8T2SXW3</accession>
<reference evidence="1" key="1">
    <citation type="submission" date="2021-08" db="EMBL/GenBank/DDBJ databases">
        <title>WGS assembly of Ceratopteris richardii.</title>
        <authorList>
            <person name="Marchant D.B."/>
            <person name="Chen G."/>
            <person name="Jenkins J."/>
            <person name="Shu S."/>
            <person name="Leebens-Mack J."/>
            <person name="Grimwood J."/>
            <person name="Schmutz J."/>
            <person name="Soltis P."/>
            <person name="Soltis D."/>
            <person name="Chen Z.-H."/>
        </authorList>
    </citation>
    <scope>NUCLEOTIDE SEQUENCE</scope>
    <source>
        <strain evidence="1">Whitten #5841</strain>
        <tissue evidence="1">Leaf</tissue>
    </source>
</reference>
<evidence type="ECO:0000313" key="2">
    <source>
        <dbReference type="Proteomes" id="UP000825935"/>
    </source>
</evidence>
<dbReference type="EMBL" id="CM035422">
    <property type="protein sequence ID" value="KAH7373387.1"/>
    <property type="molecule type" value="Genomic_DNA"/>
</dbReference>
<dbReference type="Gene3D" id="3.40.1190.20">
    <property type="match status" value="1"/>
</dbReference>
<keyword evidence="2" id="KW-1185">Reference proteome</keyword>
<protein>
    <recommendedName>
        <fullName evidence="3">Carbohydrate kinase PfkB domain-containing protein</fullName>
    </recommendedName>
</protein>
<dbReference type="InterPro" id="IPR029056">
    <property type="entry name" value="Ribokinase-like"/>
</dbReference>
<dbReference type="SUPFAM" id="SSF53613">
    <property type="entry name" value="Ribokinase-like"/>
    <property type="match status" value="1"/>
</dbReference>
<dbReference type="PANTHER" id="PTHR47098:SF2">
    <property type="entry name" value="PROTEIN MAK32"/>
    <property type="match status" value="1"/>
</dbReference>